<evidence type="ECO:0000313" key="3">
    <source>
        <dbReference type="Proteomes" id="UP000186079"/>
    </source>
</evidence>
<dbReference type="Proteomes" id="UP000186079">
    <property type="component" value="Unassembled WGS sequence"/>
</dbReference>
<keyword evidence="1" id="KW-0812">Transmembrane</keyword>
<feature type="transmembrane region" description="Helical" evidence="1">
    <location>
        <begin position="81"/>
        <end position="100"/>
    </location>
</feature>
<dbReference type="RefSeq" id="WP_052199836.1">
    <property type="nucleotide sequence ID" value="NZ_FMUP01000004.1"/>
</dbReference>
<gene>
    <name evidence="2" type="ORF">SAMN05421672_10596</name>
</gene>
<proteinExistence type="predicted"/>
<evidence type="ECO:0000256" key="1">
    <source>
        <dbReference type="SAM" id="Phobius"/>
    </source>
</evidence>
<dbReference type="AlphaFoldDB" id="A0A1N6RWT3"/>
<name>A0A1N6RWT3_9PSED</name>
<evidence type="ECO:0000313" key="2">
    <source>
        <dbReference type="EMBL" id="SIQ33304.1"/>
    </source>
</evidence>
<keyword evidence="1" id="KW-0472">Membrane</keyword>
<organism evidence="2 3">
    <name type="scientific">Pseudomonas flexibilis</name>
    <dbReference type="NCBI Taxonomy" id="706570"/>
    <lineage>
        <taxon>Bacteria</taxon>
        <taxon>Pseudomonadati</taxon>
        <taxon>Pseudomonadota</taxon>
        <taxon>Gammaproteobacteria</taxon>
        <taxon>Pseudomonadales</taxon>
        <taxon>Pseudomonadaceae</taxon>
        <taxon>Pseudomonas</taxon>
    </lineage>
</organism>
<reference evidence="2 3" key="1">
    <citation type="submission" date="2017-01" db="EMBL/GenBank/DDBJ databases">
        <authorList>
            <person name="Mah S.A."/>
            <person name="Swanson W.J."/>
            <person name="Moy G.W."/>
            <person name="Vacquier V.D."/>
        </authorList>
    </citation>
    <scope>NUCLEOTIDE SEQUENCE [LARGE SCALE GENOMIC DNA]</scope>
    <source>
        <strain evidence="2 3">ATCC 29606</strain>
    </source>
</reference>
<keyword evidence="1" id="KW-1133">Transmembrane helix</keyword>
<sequence length="114" mass="12960">MSWFGNHSSSTQTDVEAELTRLRRALEELSREHLRGQHGLSGLRSRAEALWQDRDWHARDLLDSTRAAGRAAQDCARQHPLAGVALLLGIGAAIGCYAYCRRHPEHYSNWRRNI</sequence>
<protein>
    <submittedName>
        <fullName evidence="2">Membrane-anchored ribosome-binding protein, inhibits growth in stationary phase, ElaB/YqjD/DUF883 family</fullName>
    </submittedName>
</protein>
<dbReference type="EMBL" id="FTMC01000005">
    <property type="protein sequence ID" value="SIQ33304.1"/>
    <property type="molecule type" value="Genomic_DNA"/>
</dbReference>
<accession>A0A1N6RWT3</accession>